<dbReference type="HOGENOM" id="CLU_112352_1_0_9"/>
<organism evidence="1 2">
    <name type="scientific">Gottschalkia acidurici (strain ATCC 7906 / DSM 604 / BCRC 14475 / CIP 104303 / KCTC 5404 / NCIMB 10678 / 9a)</name>
    <name type="common">Clostridium acidurici</name>
    <dbReference type="NCBI Taxonomy" id="1128398"/>
    <lineage>
        <taxon>Bacteria</taxon>
        <taxon>Bacillati</taxon>
        <taxon>Bacillota</taxon>
        <taxon>Tissierellia</taxon>
        <taxon>Tissierellales</taxon>
        <taxon>Gottschalkiaceae</taxon>
        <taxon>Gottschalkia</taxon>
    </lineage>
</organism>
<name>K0B1D7_GOTA9</name>
<evidence type="ECO:0008006" key="3">
    <source>
        <dbReference type="Google" id="ProtNLM"/>
    </source>
</evidence>
<proteinExistence type="predicted"/>
<evidence type="ECO:0000313" key="2">
    <source>
        <dbReference type="Proteomes" id="UP000006094"/>
    </source>
</evidence>
<keyword evidence="2" id="KW-1185">Reference proteome</keyword>
<protein>
    <recommendedName>
        <fullName evidence="3">Membrane-anchored protein</fullName>
    </recommendedName>
</protein>
<dbReference type="InterPro" id="IPR025833">
    <property type="entry name" value="GDYXXLXY"/>
</dbReference>
<reference evidence="1 2" key="1">
    <citation type="journal article" date="2012" name="PLoS ONE">
        <title>The purine-utilizing bacterium Clostridium acidurici 9a: a genome-guided metabolic reconsideration.</title>
        <authorList>
            <person name="Hartwich K."/>
            <person name="Poehlein A."/>
            <person name="Daniel R."/>
        </authorList>
    </citation>
    <scope>NUCLEOTIDE SEQUENCE [LARGE SCALE GENOMIC DNA]</scope>
    <source>
        <strain evidence="2">ATCC 7906 / DSM 604 / BCRC 14475 / CIP 104303 / KCTC 5404 / NCIMB 10678 / 9a</strain>
    </source>
</reference>
<dbReference type="Pfam" id="PF14345">
    <property type="entry name" value="GDYXXLXY"/>
    <property type="match status" value="1"/>
</dbReference>
<dbReference type="STRING" id="1128398.Curi_c18770"/>
<dbReference type="OrthoDB" id="4868247at2"/>
<dbReference type="AlphaFoldDB" id="K0B1D7"/>
<dbReference type="PATRIC" id="fig|1128398.3.peg.1932"/>
<dbReference type="KEGG" id="cad:Curi_c18770"/>
<sequence length="201" mass="22947">MEDKRLLKRIIVFSIPILILLSMTISPLLTISRGVDIKLETKPVDPRDLFRGDYVVLSYKIEDIELDKVSNEVKDYFKDNEQTYSTLAFALLEKSLDGYYVIKNISLKKPDSGIYLKGTLSKYTTFEESSEEEAPVSGLNSDFPENKGEYVDVYTMKYNLDKYFVPENTGKKLEQDGLKGDLIATVRVYNGNSLLRNVSIK</sequence>
<dbReference type="RefSeq" id="WP_014968018.1">
    <property type="nucleotide sequence ID" value="NC_018664.1"/>
</dbReference>
<gene>
    <name evidence="1" type="ordered locus">Curi_c18770</name>
</gene>
<dbReference type="Proteomes" id="UP000006094">
    <property type="component" value="Chromosome"/>
</dbReference>
<evidence type="ECO:0000313" key="1">
    <source>
        <dbReference type="EMBL" id="AFS78882.1"/>
    </source>
</evidence>
<dbReference type="eggNOG" id="COG4929">
    <property type="taxonomic scope" value="Bacteria"/>
</dbReference>
<dbReference type="EMBL" id="CP003326">
    <property type="protein sequence ID" value="AFS78882.1"/>
    <property type="molecule type" value="Genomic_DNA"/>
</dbReference>
<accession>K0B1D7</accession>